<name>A0A6A2YQT6_HIBSY</name>
<dbReference type="InterPro" id="IPR036869">
    <property type="entry name" value="J_dom_sf"/>
</dbReference>
<dbReference type="Gene3D" id="1.10.287.110">
    <property type="entry name" value="DnaJ domain"/>
    <property type="match status" value="1"/>
</dbReference>
<dbReference type="InterPro" id="IPR008162">
    <property type="entry name" value="Pyrophosphatase"/>
</dbReference>
<keyword evidence="5" id="KW-0378">Hydrolase</keyword>
<dbReference type="Gene3D" id="3.90.80.10">
    <property type="entry name" value="Inorganic pyrophosphatase"/>
    <property type="match status" value="1"/>
</dbReference>
<evidence type="ECO:0000256" key="6">
    <source>
        <dbReference type="ARBA" id="ARBA00022842"/>
    </source>
</evidence>
<dbReference type="Pfam" id="PF00226">
    <property type="entry name" value="DnaJ"/>
    <property type="match status" value="1"/>
</dbReference>
<dbReference type="PANTHER" id="PTHR44743:SF10">
    <property type="entry name" value="J DOMAIN-CONTAINING PROTEIN"/>
    <property type="match status" value="1"/>
</dbReference>
<dbReference type="SUPFAM" id="SSF46565">
    <property type="entry name" value="Chaperone J-domain"/>
    <property type="match status" value="1"/>
</dbReference>
<dbReference type="EMBL" id="VEPZ02001303">
    <property type="protein sequence ID" value="KAE8681627.1"/>
    <property type="molecule type" value="Genomic_DNA"/>
</dbReference>
<dbReference type="InterPro" id="IPR001623">
    <property type="entry name" value="DnaJ_domain"/>
</dbReference>
<evidence type="ECO:0000313" key="11">
    <source>
        <dbReference type="Proteomes" id="UP000436088"/>
    </source>
</evidence>
<evidence type="ECO:0000256" key="8">
    <source>
        <dbReference type="SAM" id="MobiDB-lite"/>
    </source>
</evidence>
<dbReference type="GO" id="GO:0000287">
    <property type="term" value="F:magnesium ion binding"/>
    <property type="evidence" value="ECO:0007669"/>
    <property type="project" value="InterPro"/>
</dbReference>
<evidence type="ECO:0000256" key="3">
    <source>
        <dbReference type="ARBA" id="ARBA00012146"/>
    </source>
</evidence>
<comment type="catalytic activity">
    <reaction evidence="7">
        <text>diphosphate + H2O = 2 phosphate + H(+)</text>
        <dbReference type="Rhea" id="RHEA:24576"/>
        <dbReference type="ChEBI" id="CHEBI:15377"/>
        <dbReference type="ChEBI" id="CHEBI:15378"/>
        <dbReference type="ChEBI" id="CHEBI:33019"/>
        <dbReference type="ChEBI" id="CHEBI:43474"/>
        <dbReference type="EC" id="3.6.1.1"/>
    </reaction>
</comment>
<dbReference type="EC" id="3.6.1.1" evidence="3"/>
<evidence type="ECO:0000256" key="2">
    <source>
        <dbReference type="ARBA" id="ARBA00006220"/>
    </source>
</evidence>
<feature type="domain" description="J" evidence="9">
    <location>
        <begin position="48"/>
        <end position="117"/>
    </location>
</feature>
<dbReference type="Proteomes" id="UP000436088">
    <property type="component" value="Unassembled WGS sequence"/>
</dbReference>
<keyword evidence="4" id="KW-0479">Metal-binding</keyword>
<dbReference type="AlphaFoldDB" id="A0A6A2YQT6"/>
<evidence type="ECO:0000259" key="9">
    <source>
        <dbReference type="PROSITE" id="PS50076"/>
    </source>
</evidence>
<feature type="region of interest" description="Disordered" evidence="8">
    <location>
        <begin position="378"/>
        <end position="413"/>
    </location>
</feature>
<gene>
    <name evidence="10" type="ORF">F3Y22_tig00111311pilonHSYRG00143</name>
</gene>
<dbReference type="InterPro" id="IPR036649">
    <property type="entry name" value="Pyrophosphatase_sf"/>
</dbReference>
<dbReference type="SMART" id="SM00271">
    <property type="entry name" value="DnaJ"/>
    <property type="match status" value="1"/>
</dbReference>
<dbReference type="CDD" id="cd06257">
    <property type="entry name" value="DnaJ"/>
    <property type="match status" value="1"/>
</dbReference>
<dbReference type="PANTHER" id="PTHR44743">
    <property type="entry name" value="PUTATIVE, EXPRESSED-RELATED"/>
    <property type="match status" value="1"/>
</dbReference>
<evidence type="ECO:0000256" key="1">
    <source>
        <dbReference type="ARBA" id="ARBA00001946"/>
    </source>
</evidence>
<proteinExistence type="inferred from homology"/>
<evidence type="ECO:0000256" key="4">
    <source>
        <dbReference type="ARBA" id="ARBA00022723"/>
    </source>
</evidence>
<comment type="cofactor">
    <cofactor evidence="1">
        <name>Mg(2+)</name>
        <dbReference type="ChEBI" id="CHEBI:18420"/>
    </cofactor>
</comment>
<dbReference type="Pfam" id="PF00719">
    <property type="entry name" value="Pyrophosphatase"/>
    <property type="match status" value="1"/>
</dbReference>
<comment type="similarity">
    <text evidence="2">Belongs to the PPase family.</text>
</comment>
<reference evidence="10" key="1">
    <citation type="submission" date="2019-09" db="EMBL/GenBank/DDBJ databases">
        <title>Draft genome information of white flower Hibiscus syriacus.</title>
        <authorList>
            <person name="Kim Y.-M."/>
        </authorList>
    </citation>
    <scope>NUCLEOTIDE SEQUENCE [LARGE SCALE GENOMIC DNA]</scope>
    <source>
        <strain evidence="10">YM2019G1</strain>
    </source>
</reference>
<dbReference type="GO" id="GO:0006796">
    <property type="term" value="P:phosphate-containing compound metabolic process"/>
    <property type="evidence" value="ECO:0007669"/>
    <property type="project" value="InterPro"/>
</dbReference>
<dbReference type="GO" id="GO:0004427">
    <property type="term" value="F:inorganic diphosphate phosphatase activity"/>
    <property type="evidence" value="ECO:0007669"/>
    <property type="project" value="UniProtKB-EC"/>
</dbReference>
<organism evidence="10 11">
    <name type="scientific">Hibiscus syriacus</name>
    <name type="common">Rose of Sharon</name>
    <dbReference type="NCBI Taxonomy" id="106335"/>
    <lineage>
        <taxon>Eukaryota</taxon>
        <taxon>Viridiplantae</taxon>
        <taxon>Streptophyta</taxon>
        <taxon>Embryophyta</taxon>
        <taxon>Tracheophyta</taxon>
        <taxon>Spermatophyta</taxon>
        <taxon>Magnoliopsida</taxon>
        <taxon>eudicotyledons</taxon>
        <taxon>Gunneridae</taxon>
        <taxon>Pentapetalae</taxon>
        <taxon>rosids</taxon>
        <taxon>malvids</taxon>
        <taxon>Malvales</taxon>
        <taxon>Malvaceae</taxon>
        <taxon>Malvoideae</taxon>
        <taxon>Hibiscus</taxon>
    </lineage>
</organism>
<dbReference type="SUPFAM" id="SSF50324">
    <property type="entry name" value="Inorganic pyrophosphatase"/>
    <property type="match status" value="1"/>
</dbReference>
<dbReference type="PRINTS" id="PR00625">
    <property type="entry name" value="JDOMAIN"/>
</dbReference>
<evidence type="ECO:0000256" key="5">
    <source>
        <dbReference type="ARBA" id="ARBA00022801"/>
    </source>
</evidence>
<comment type="caution">
    <text evidence="10">The sequence shown here is derived from an EMBL/GenBank/DDBJ whole genome shotgun (WGS) entry which is preliminary data.</text>
</comment>
<dbReference type="PROSITE" id="PS00636">
    <property type="entry name" value="DNAJ_1"/>
    <property type="match status" value="1"/>
</dbReference>
<keyword evidence="11" id="KW-1185">Reference proteome</keyword>
<accession>A0A6A2YQT6</accession>
<protein>
    <recommendedName>
        <fullName evidence="3">inorganic diphosphatase</fullName>
        <ecNumber evidence="3">3.6.1.1</ecNumber>
    </recommendedName>
</protein>
<evidence type="ECO:0000313" key="10">
    <source>
        <dbReference type="EMBL" id="KAE8681627.1"/>
    </source>
</evidence>
<dbReference type="PROSITE" id="PS50076">
    <property type="entry name" value="DNAJ_2"/>
    <property type="match status" value="1"/>
</dbReference>
<dbReference type="GO" id="GO:0005737">
    <property type="term" value="C:cytoplasm"/>
    <property type="evidence" value="ECO:0007669"/>
    <property type="project" value="InterPro"/>
</dbReference>
<dbReference type="InterPro" id="IPR018253">
    <property type="entry name" value="DnaJ_domain_CS"/>
</dbReference>
<sequence length="534" mass="60157">MGLVSKLLTQLPCSGFNITTTQHSLSFWGSFSNIIWIVVMEAESGLPSYYNVLGVEIDASIQDIKRAYQKLAMQWHLDKWKSTPSLLSEAKRKFQQIQEAYSVLSDQRKRTHYDAGLFDPDDEDDQGLSDFMAEMISLMAQTREEEKVCSLEELQKMLCDMAQEFHSPSWFCGPSSLPRHQRLRKPKRSSRRLFDGHIFLCYYPFVFFVSYVLEICAFLQDPRKVSLSSELETAVVMSPPIEPPTKSFDSQNSSHPPLNERTLSSMTRRSVAAHPWHDLEIGPGTSTIFNCVVEIGKGSKVKYELDKRTGLIKIDRILYSSVVYPHNYDLLVKHDNHMEPGCEVYLHRIGRAEHFGRKGAVFNLLCGDADQIRTEGSICTSDSSRTEGSIGTSDSSRTEGSIGTSDSSRTEGSIGTSVSMMLLVFVERREASALPIQVERREASALPIQVERREASALPIQVERKEASALPIQVERKEASALPIQVERKEASALPIQVERKDVSYLVEGGRESRGNVRLLSMHHMHEEAFSLLG</sequence>
<evidence type="ECO:0000256" key="7">
    <source>
        <dbReference type="ARBA" id="ARBA00047820"/>
    </source>
</evidence>
<keyword evidence="6" id="KW-0460">Magnesium</keyword>